<proteinExistence type="predicted"/>
<evidence type="ECO:0000313" key="3">
    <source>
        <dbReference type="Proteomes" id="UP000226442"/>
    </source>
</evidence>
<sequence length="112" mass="13365">MGLNEYFDFLAADDIRIKGHRIGIETVLYEYLYRERTAEEIQQLYPSLTLAEVYTTILYYLLNNESVSRYIQDWLEWSHQQRKIQAANPHPTTERLRKLKAERERQTAIQGA</sequence>
<dbReference type="InterPro" id="IPR036388">
    <property type="entry name" value="WH-like_DNA-bd_sf"/>
</dbReference>
<name>A0A2G4EX33_9CYAN</name>
<feature type="compositionally biased region" description="Basic and acidic residues" evidence="1">
    <location>
        <begin position="92"/>
        <end position="106"/>
    </location>
</feature>
<dbReference type="Pfam" id="PF04255">
    <property type="entry name" value="DUF433"/>
    <property type="match status" value="1"/>
</dbReference>
<feature type="region of interest" description="Disordered" evidence="1">
    <location>
        <begin position="85"/>
        <end position="112"/>
    </location>
</feature>
<gene>
    <name evidence="2" type="ORF">CP500_018245</name>
</gene>
<dbReference type="OrthoDB" id="466370at2"/>
<dbReference type="InterPro" id="IPR009057">
    <property type="entry name" value="Homeodomain-like_sf"/>
</dbReference>
<dbReference type="SUPFAM" id="SSF46689">
    <property type="entry name" value="Homeodomain-like"/>
    <property type="match status" value="1"/>
</dbReference>
<accession>A0A2G4EX33</accession>
<reference evidence="2" key="1">
    <citation type="submission" date="2017-10" db="EMBL/GenBank/DDBJ databases">
        <title>Draft genome sequence of the planktic cyanobacteria Tychonema bourrellyi isolated from alpine lentic freshwater.</title>
        <authorList>
            <person name="Tett A."/>
            <person name="Armanini F."/>
            <person name="Asnicar F."/>
            <person name="Boscaini A."/>
            <person name="Pasolli E."/>
            <person name="Zolfo M."/>
            <person name="Donati C."/>
            <person name="Salmaso N."/>
            <person name="Segata N."/>
        </authorList>
    </citation>
    <scope>NUCLEOTIDE SEQUENCE</scope>
    <source>
        <strain evidence="2">FEM_GT703</strain>
    </source>
</reference>
<evidence type="ECO:0000256" key="1">
    <source>
        <dbReference type="SAM" id="MobiDB-lite"/>
    </source>
</evidence>
<comment type="caution">
    <text evidence="2">The sequence shown here is derived from an EMBL/GenBank/DDBJ whole genome shotgun (WGS) entry which is preliminary data.</text>
</comment>
<dbReference type="AlphaFoldDB" id="A0A2G4EX33"/>
<keyword evidence="3" id="KW-1185">Reference proteome</keyword>
<dbReference type="InterPro" id="IPR007367">
    <property type="entry name" value="DUF433"/>
</dbReference>
<dbReference type="Gene3D" id="1.10.10.10">
    <property type="entry name" value="Winged helix-like DNA-binding domain superfamily/Winged helix DNA-binding domain"/>
    <property type="match status" value="1"/>
</dbReference>
<protein>
    <submittedName>
        <fullName evidence="2">DUF433 domain-containing protein</fullName>
    </submittedName>
</protein>
<organism evidence="2 3">
    <name type="scientific">Tychonema bourrellyi FEM_GT703</name>
    <dbReference type="NCBI Taxonomy" id="2040638"/>
    <lineage>
        <taxon>Bacteria</taxon>
        <taxon>Bacillati</taxon>
        <taxon>Cyanobacteriota</taxon>
        <taxon>Cyanophyceae</taxon>
        <taxon>Oscillatoriophycideae</taxon>
        <taxon>Oscillatoriales</taxon>
        <taxon>Microcoleaceae</taxon>
        <taxon>Tychonema</taxon>
    </lineage>
</organism>
<dbReference type="EMBL" id="NXIB02000130">
    <property type="protein sequence ID" value="PHX54038.1"/>
    <property type="molecule type" value="Genomic_DNA"/>
</dbReference>
<dbReference type="Proteomes" id="UP000226442">
    <property type="component" value="Unassembled WGS sequence"/>
</dbReference>
<evidence type="ECO:0000313" key="2">
    <source>
        <dbReference type="EMBL" id="PHX54038.1"/>
    </source>
</evidence>
<dbReference type="RefSeq" id="WP_096828861.1">
    <property type="nucleotide sequence ID" value="NZ_NXIB02000130.1"/>
</dbReference>